<name>A0A3A8QVA3_9BACT</name>
<evidence type="ECO:0000313" key="1">
    <source>
        <dbReference type="EMBL" id="RKH67054.1"/>
    </source>
</evidence>
<proteinExistence type="predicted"/>
<comment type="caution">
    <text evidence="1">The sequence shown here is derived from an EMBL/GenBank/DDBJ whole genome shotgun (WGS) entry which is preliminary data.</text>
</comment>
<protein>
    <submittedName>
        <fullName evidence="1">Uncharacterized protein</fullName>
    </submittedName>
</protein>
<accession>A0A3A8QVA3</accession>
<dbReference type="AlphaFoldDB" id="A0A3A8QVA3"/>
<organism evidence="1 2">
    <name type="scientific">Corallococcus llansteffanensis</name>
    <dbReference type="NCBI Taxonomy" id="2316731"/>
    <lineage>
        <taxon>Bacteria</taxon>
        <taxon>Pseudomonadati</taxon>
        <taxon>Myxococcota</taxon>
        <taxon>Myxococcia</taxon>
        <taxon>Myxococcales</taxon>
        <taxon>Cystobacterineae</taxon>
        <taxon>Myxococcaceae</taxon>
        <taxon>Corallococcus</taxon>
    </lineage>
</organism>
<sequence length="186" mass="20658">MTSTLEPTLRIPLLLLGSLLLLTPACDTGSDWVTQSTEVESLALTPTEPHLERRLHVVARARPDTGAKISVLHITFETEPRWERPEAGGSDVHPWYRVRLVDERDGQVVDERVTVFGEGSTPDSLSVGPDVDIEDEISRFEATYRLELDRQGPPSAGTLHVNWSVITEALTDADDLERVEVLLTQP</sequence>
<keyword evidence="2" id="KW-1185">Reference proteome</keyword>
<dbReference type="EMBL" id="RAWB01000021">
    <property type="protein sequence ID" value="RKH67054.1"/>
    <property type="molecule type" value="Genomic_DNA"/>
</dbReference>
<reference evidence="2" key="1">
    <citation type="submission" date="2018-09" db="EMBL/GenBank/DDBJ databases">
        <authorList>
            <person name="Livingstone P.G."/>
            <person name="Whitworth D.E."/>
        </authorList>
    </citation>
    <scope>NUCLEOTIDE SEQUENCE [LARGE SCALE GENOMIC DNA]</scope>
    <source>
        <strain evidence="2">CA051B</strain>
    </source>
</reference>
<evidence type="ECO:0000313" key="2">
    <source>
        <dbReference type="Proteomes" id="UP000272888"/>
    </source>
</evidence>
<dbReference type="Proteomes" id="UP000272888">
    <property type="component" value="Unassembled WGS sequence"/>
</dbReference>
<gene>
    <name evidence="1" type="ORF">D7V93_03530</name>
</gene>